<sequence>MCPGNVACTTLIAPSQKALSVYMSTSTCPRGPTWTYYTDSAFCEGANRGEGGSNPWRERPRREEEGGDDVARESGGGAYARRRRRRGGAAGSPEQGAAALSSSSGSGTWRKNKRFRHRRRDLRRRQRRKEERRQWPYRHRPAVEWKEEITQLRRRRPAARDGATEDDAVQQLAVMVSVAAHPSATRAGRSRTSGSGGGG</sequence>
<dbReference type="Proteomes" id="UP001419268">
    <property type="component" value="Unassembled WGS sequence"/>
</dbReference>
<proteinExistence type="predicted"/>
<feature type="region of interest" description="Disordered" evidence="1">
    <location>
        <begin position="47"/>
        <end position="139"/>
    </location>
</feature>
<feature type="region of interest" description="Disordered" evidence="1">
    <location>
        <begin position="180"/>
        <end position="199"/>
    </location>
</feature>
<feature type="compositionally biased region" description="Low complexity" evidence="1">
    <location>
        <begin position="96"/>
        <end position="107"/>
    </location>
</feature>
<feature type="compositionally biased region" description="Basic and acidic residues" evidence="1">
    <location>
        <begin position="56"/>
        <end position="72"/>
    </location>
</feature>
<protein>
    <submittedName>
        <fullName evidence="2">Uncharacterized protein</fullName>
    </submittedName>
</protein>
<organism evidence="2 3">
    <name type="scientific">Stephania cephalantha</name>
    <dbReference type="NCBI Taxonomy" id="152367"/>
    <lineage>
        <taxon>Eukaryota</taxon>
        <taxon>Viridiplantae</taxon>
        <taxon>Streptophyta</taxon>
        <taxon>Embryophyta</taxon>
        <taxon>Tracheophyta</taxon>
        <taxon>Spermatophyta</taxon>
        <taxon>Magnoliopsida</taxon>
        <taxon>Ranunculales</taxon>
        <taxon>Menispermaceae</taxon>
        <taxon>Menispermoideae</taxon>
        <taxon>Cissampelideae</taxon>
        <taxon>Stephania</taxon>
    </lineage>
</organism>
<feature type="compositionally biased region" description="Low complexity" evidence="1">
    <location>
        <begin position="183"/>
        <end position="193"/>
    </location>
</feature>
<evidence type="ECO:0000313" key="2">
    <source>
        <dbReference type="EMBL" id="KAK9119513.1"/>
    </source>
</evidence>
<name>A0AAP0NUD8_9MAGN</name>
<comment type="caution">
    <text evidence="2">The sequence shown here is derived from an EMBL/GenBank/DDBJ whole genome shotgun (WGS) entry which is preliminary data.</text>
</comment>
<reference evidence="2 3" key="1">
    <citation type="submission" date="2024-01" db="EMBL/GenBank/DDBJ databases">
        <title>Genome assemblies of Stephania.</title>
        <authorList>
            <person name="Yang L."/>
        </authorList>
    </citation>
    <scope>NUCLEOTIDE SEQUENCE [LARGE SCALE GENOMIC DNA]</scope>
    <source>
        <strain evidence="2">JXDWG</strain>
        <tissue evidence="2">Leaf</tissue>
    </source>
</reference>
<keyword evidence="3" id="KW-1185">Reference proteome</keyword>
<dbReference type="EMBL" id="JBBNAG010000007">
    <property type="protein sequence ID" value="KAK9119513.1"/>
    <property type="molecule type" value="Genomic_DNA"/>
</dbReference>
<evidence type="ECO:0000256" key="1">
    <source>
        <dbReference type="SAM" id="MobiDB-lite"/>
    </source>
</evidence>
<dbReference type="AlphaFoldDB" id="A0AAP0NUD8"/>
<gene>
    <name evidence="2" type="ORF">Scep_017606</name>
</gene>
<accession>A0AAP0NUD8</accession>
<evidence type="ECO:0000313" key="3">
    <source>
        <dbReference type="Proteomes" id="UP001419268"/>
    </source>
</evidence>
<feature type="compositionally biased region" description="Basic residues" evidence="1">
    <location>
        <begin position="110"/>
        <end position="127"/>
    </location>
</feature>